<sequence length="721" mass="81110">MHSAVPTRRSKRSAAHAGDDEEDIPFDEPGDLDHTPLAILSAAMGAVQNQELRMWGKQKKMAARRGQLISVLPTEHELKKQMKKILERRKRMKKIPRPVHPKFNAMNRRFQRSITDPTATVRDLDQLVVFLGRSEKPYNAVTFNASLMVLAQRLPELALRTKLSVAIHILRRAQVHNVPLKSHVLRQILALATPLRKVNVVLVVQRLVQLNKSKPTLKRHLDQKSYFALVLHWGLCRRQALVDEVLDELLGVHATRDPTVFGKLMVFLLHHEGTDIAAHVWRLLRLPALSAGPKVDASMLRGGALLCAATNNATEAEKILRKYRELEMRPSSDTLHVLTSLFIRTGHFDLARELMRWIIRNGYVLGGTELHLYVQASERVKAEQRPKDNPLLRLGFVLAKAPSRLCASAEERQQFIRAYVRGMYQGVVSGRLEPSVDEVFECAERALLLIQRRDVLSLSHVVFFASRAERLDAAFRITRSCHVHAGSATSAPLRRALHAFAYDALLEQSFADDRVDEALALVFHPEGADPEVAAACVTSFMYSFGRRGRLDICSEMFAKYSRFYGCDAWVSSAYMSVLADASRPLEALSQFRALRETKKPLGAIVYDTLGTVLLKNMPSRSAGVSGGHSMLDVNLITEMACILEEYLIRTKNESEKDELIEMRGVGSSSRDSLVQPVVTTTKQHVRDMDPESNWRMDSVPSMDMIQEKVDAIRAQLALEPA</sequence>
<dbReference type="Proteomes" id="UP000324585">
    <property type="component" value="Unassembled WGS sequence"/>
</dbReference>
<evidence type="ECO:0000313" key="3">
    <source>
        <dbReference type="Proteomes" id="UP000324585"/>
    </source>
</evidence>
<feature type="region of interest" description="Disordered" evidence="1">
    <location>
        <begin position="1"/>
        <end position="31"/>
    </location>
</feature>
<feature type="compositionally biased region" description="Acidic residues" evidence="1">
    <location>
        <begin position="19"/>
        <end position="30"/>
    </location>
</feature>
<accession>A0A5J4YLK5</accession>
<dbReference type="EMBL" id="VRMN01000013">
    <property type="protein sequence ID" value="KAA8491574.1"/>
    <property type="molecule type" value="Genomic_DNA"/>
</dbReference>
<reference evidence="3" key="1">
    <citation type="journal article" date="2019" name="Nat. Commun.">
        <title>Expansion of phycobilisome linker gene families in mesophilic red algae.</title>
        <authorList>
            <person name="Lee J."/>
            <person name="Kim D."/>
            <person name="Bhattacharya D."/>
            <person name="Yoon H.S."/>
        </authorList>
    </citation>
    <scope>NUCLEOTIDE SEQUENCE [LARGE SCALE GENOMIC DNA]</scope>
    <source>
        <strain evidence="3">CCMP 1328</strain>
    </source>
</reference>
<evidence type="ECO:0000256" key="1">
    <source>
        <dbReference type="SAM" id="MobiDB-lite"/>
    </source>
</evidence>
<comment type="caution">
    <text evidence="2">The sequence shown here is derived from an EMBL/GenBank/DDBJ whole genome shotgun (WGS) entry which is preliminary data.</text>
</comment>
<gene>
    <name evidence="2" type="ORF">FVE85_2589</name>
</gene>
<protein>
    <recommendedName>
        <fullName evidence="4">Pentatricopeptide repeat-containing protein</fullName>
    </recommendedName>
</protein>
<keyword evidence="3" id="KW-1185">Reference proteome</keyword>
<name>A0A5J4YLK5_PORPP</name>
<proteinExistence type="predicted"/>
<dbReference type="AlphaFoldDB" id="A0A5J4YLK5"/>
<organism evidence="2 3">
    <name type="scientific">Porphyridium purpureum</name>
    <name type="common">Red alga</name>
    <name type="synonym">Porphyridium cruentum</name>
    <dbReference type="NCBI Taxonomy" id="35688"/>
    <lineage>
        <taxon>Eukaryota</taxon>
        <taxon>Rhodophyta</taxon>
        <taxon>Bangiophyceae</taxon>
        <taxon>Porphyridiales</taxon>
        <taxon>Porphyridiaceae</taxon>
        <taxon>Porphyridium</taxon>
    </lineage>
</organism>
<dbReference type="Gene3D" id="1.25.40.10">
    <property type="entry name" value="Tetratricopeptide repeat domain"/>
    <property type="match status" value="1"/>
</dbReference>
<evidence type="ECO:0000313" key="2">
    <source>
        <dbReference type="EMBL" id="KAA8491574.1"/>
    </source>
</evidence>
<evidence type="ECO:0008006" key="4">
    <source>
        <dbReference type="Google" id="ProtNLM"/>
    </source>
</evidence>
<dbReference type="InterPro" id="IPR011990">
    <property type="entry name" value="TPR-like_helical_dom_sf"/>
</dbReference>